<reference evidence="5" key="1">
    <citation type="submission" date="2019-01" db="EMBL/GenBank/DDBJ databases">
        <title>Cytophagaceae bacterium strain CAR-16.</title>
        <authorList>
            <person name="Chen W.-M."/>
        </authorList>
    </citation>
    <scope>NUCLEOTIDE SEQUENCE [LARGE SCALE GENOMIC DNA]</scope>
    <source>
        <strain evidence="5">CHR27</strain>
    </source>
</reference>
<dbReference type="Gene3D" id="1.10.490.10">
    <property type="entry name" value="Globins"/>
    <property type="match status" value="1"/>
</dbReference>
<evidence type="ECO:0000256" key="2">
    <source>
        <dbReference type="PROSITE-ProRule" id="PRU00284"/>
    </source>
</evidence>
<dbReference type="Proteomes" id="UP000290958">
    <property type="component" value="Unassembled WGS sequence"/>
</dbReference>
<dbReference type="GO" id="GO:0016020">
    <property type="term" value="C:membrane"/>
    <property type="evidence" value="ECO:0007669"/>
    <property type="project" value="InterPro"/>
</dbReference>
<keyword evidence="1 2" id="KW-0807">Transducer</keyword>
<evidence type="ECO:0000256" key="1">
    <source>
        <dbReference type="ARBA" id="ARBA00023224"/>
    </source>
</evidence>
<accession>A0A4Q1KIB4</accession>
<evidence type="ECO:0000313" key="5">
    <source>
        <dbReference type="Proteomes" id="UP000290958"/>
    </source>
</evidence>
<dbReference type="GO" id="GO:0019825">
    <property type="term" value="F:oxygen binding"/>
    <property type="evidence" value="ECO:0007669"/>
    <property type="project" value="InterPro"/>
</dbReference>
<comment type="caution">
    <text evidence="4">The sequence shown here is derived from an EMBL/GenBank/DDBJ whole genome shotgun (WGS) entry which is preliminary data.</text>
</comment>
<organism evidence="4 5">
    <name type="scientific">Sphingobium fluviale</name>
    <dbReference type="NCBI Taxonomy" id="2506423"/>
    <lineage>
        <taxon>Bacteria</taxon>
        <taxon>Pseudomonadati</taxon>
        <taxon>Pseudomonadota</taxon>
        <taxon>Alphaproteobacteria</taxon>
        <taxon>Sphingomonadales</taxon>
        <taxon>Sphingomonadaceae</taxon>
        <taxon>Sphingobium</taxon>
    </lineage>
</organism>
<name>A0A4Q1KIB4_9SPHN</name>
<dbReference type="Gene3D" id="1.10.287.950">
    <property type="entry name" value="Methyl-accepting chemotaxis protein"/>
    <property type="match status" value="1"/>
</dbReference>
<dbReference type="PANTHER" id="PTHR32089:SF112">
    <property type="entry name" value="LYSOZYME-LIKE PROTEIN-RELATED"/>
    <property type="match status" value="1"/>
</dbReference>
<dbReference type="InterPro" id="IPR012292">
    <property type="entry name" value="Globin/Proto"/>
</dbReference>
<dbReference type="PANTHER" id="PTHR32089">
    <property type="entry name" value="METHYL-ACCEPTING CHEMOTAXIS PROTEIN MCPB"/>
    <property type="match status" value="1"/>
</dbReference>
<dbReference type="PROSITE" id="PS50111">
    <property type="entry name" value="CHEMOTAXIS_TRANSDUC_2"/>
    <property type="match status" value="1"/>
</dbReference>
<evidence type="ECO:0000313" key="4">
    <source>
        <dbReference type="EMBL" id="RXR28284.1"/>
    </source>
</evidence>
<feature type="domain" description="Methyl-accepting transducer" evidence="3">
    <location>
        <begin position="191"/>
        <end position="413"/>
    </location>
</feature>
<dbReference type="GO" id="GO:0007165">
    <property type="term" value="P:signal transduction"/>
    <property type="evidence" value="ECO:0007669"/>
    <property type="project" value="UniProtKB-KW"/>
</dbReference>
<keyword evidence="5" id="KW-1185">Reference proteome</keyword>
<dbReference type="InterPro" id="IPR004089">
    <property type="entry name" value="MCPsignal_dom"/>
</dbReference>
<dbReference type="GO" id="GO:0020037">
    <property type="term" value="F:heme binding"/>
    <property type="evidence" value="ECO:0007669"/>
    <property type="project" value="InterPro"/>
</dbReference>
<dbReference type="SMART" id="SM00283">
    <property type="entry name" value="MA"/>
    <property type="match status" value="1"/>
</dbReference>
<evidence type="ECO:0000259" key="3">
    <source>
        <dbReference type="PROSITE" id="PS50111"/>
    </source>
</evidence>
<dbReference type="SUPFAM" id="SSF58104">
    <property type="entry name" value="Methyl-accepting chemotaxis protein (MCP) signaling domain"/>
    <property type="match status" value="1"/>
</dbReference>
<dbReference type="AlphaFoldDB" id="A0A4Q1KIB4"/>
<dbReference type="Pfam" id="PF00015">
    <property type="entry name" value="MCPsignal"/>
    <property type="match status" value="1"/>
</dbReference>
<protein>
    <submittedName>
        <fullName evidence="4">Chemotaxis protein</fullName>
    </submittedName>
</protein>
<sequence>MPVNEAQSANIDMRERLAEFDPQARLAADARQIWAVTEQDSAAAHAFYSYYVGHSGLDAILSSDALMALRAETERYMHVKFVAFEESAWAQSVRQCVLHARKHKIPFRSMLAALSAAQETIADSLRHHMPDDSAGCHRLLQSLMRMGLIEAEMMCAFIAEEQSREDVEDRKRYGELFEKRIAGEVGDASRFGEGLRDQAKHASDATRGMLDKVSEVAAAAEQSALAMREAAHISAGLIRAIDETRAQVENSAEVAQRASLQAGEAVSMSATLSDHAKAIESILGLIRDIAGQTNLLALNATIEAARAGDAGRGFAVVAQEVKSLASQTARATDDIAGKIAAIQSSTRQSVDTNQRIRETVSDVQDSAERIRLSMEQQAQTVTMITAAVDETALAADSMSGTIAAIRRDTEVVACEIDDLEQGFATAQTMLGKLRDASSEFSRKVA</sequence>
<dbReference type="OrthoDB" id="266313at2"/>
<gene>
    <name evidence="4" type="ORF">EQG66_10690</name>
</gene>
<proteinExistence type="predicted"/>
<dbReference type="EMBL" id="SBKP01000010">
    <property type="protein sequence ID" value="RXR28284.1"/>
    <property type="molecule type" value="Genomic_DNA"/>
</dbReference>